<evidence type="ECO:0000256" key="1">
    <source>
        <dbReference type="SAM" id="MobiDB-lite"/>
    </source>
</evidence>
<name>A0ABX7VPA1_9BACI</name>
<dbReference type="InterPro" id="IPR052913">
    <property type="entry name" value="Glycopeptide_resist_protein"/>
</dbReference>
<organism evidence="2 3">
    <name type="scientific">Sediminibacillus dalangtanensis</name>
    <dbReference type="NCBI Taxonomy" id="2729421"/>
    <lineage>
        <taxon>Bacteria</taxon>
        <taxon>Bacillati</taxon>
        <taxon>Bacillota</taxon>
        <taxon>Bacilli</taxon>
        <taxon>Bacillales</taxon>
        <taxon>Bacillaceae</taxon>
        <taxon>Sediminibacillus</taxon>
    </lineage>
</organism>
<evidence type="ECO:0008006" key="4">
    <source>
        <dbReference type="Google" id="ProtNLM"/>
    </source>
</evidence>
<dbReference type="PANTHER" id="PTHR35788:SF1">
    <property type="entry name" value="EXPORTED PROTEIN"/>
    <property type="match status" value="1"/>
</dbReference>
<keyword evidence="3" id="KW-1185">Reference proteome</keyword>
<dbReference type="Pfam" id="PF04294">
    <property type="entry name" value="VanW"/>
    <property type="match status" value="1"/>
</dbReference>
<reference evidence="2 3" key="1">
    <citation type="submission" date="2019-12" db="EMBL/GenBank/DDBJ databases">
        <title>The whole genome sequencing of a strain isolated from a Mars analog, Dalangtan Playa.</title>
        <authorList>
            <person name="Huang T."/>
        </authorList>
    </citation>
    <scope>NUCLEOTIDE SEQUENCE [LARGE SCALE GENOMIC DNA]</scope>
    <source>
        <strain evidence="2 3">DP4-553-S</strain>
    </source>
</reference>
<dbReference type="Proteomes" id="UP000665043">
    <property type="component" value="Chromosome"/>
</dbReference>
<feature type="region of interest" description="Disordered" evidence="1">
    <location>
        <begin position="299"/>
        <end position="318"/>
    </location>
</feature>
<protein>
    <recommendedName>
        <fullName evidence="4">VanW like protein</fullName>
    </recommendedName>
</protein>
<dbReference type="EMBL" id="CP046956">
    <property type="protein sequence ID" value="QTM98717.1"/>
    <property type="molecule type" value="Genomic_DNA"/>
</dbReference>
<proteinExistence type="predicted"/>
<gene>
    <name evidence="2" type="ORF">ERJ70_05040</name>
</gene>
<dbReference type="InterPro" id="IPR007391">
    <property type="entry name" value="Vancomycin_resist_VanW"/>
</dbReference>
<dbReference type="PANTHER" id="PTHR35788">
    <property type="entry name" value="EXPORTED PROTEIN-RELATED"/>
    <property type="match status" value="1"/>
</dbReference>
<sequence length="318" mass="35827">MKTFLLTILLASVISVQQHPPEPPKQPTKPEVQQPPAFTVTHEGKTIHQITGKDVSLPYIEGMWLDMTKYNQFQEEVASQVYREPVNAKIDESGQIKPAKPGRELDREQFNHQFASYFYGREASKVETPLRVVHPRVDEELLASIRERKIGQYVTYYNESNKERSKNVALAAEAIDSHVVFPSETFSFNGVVGKRTKEKGYLPAPVIVKGELAEDIGGGICQISSTLYNAVDQAGVKIIERYSHSRRVPYVPPGRDATVSWYGPDFTFENDYNQPILIRAKAVNGRVLINIFSSETIENEKREVPEADAEPPKEVPAE</sequence>
<dbReference type="RefSeq" id="WP_209367624.1">
    <property type="nucleotide sequence ID" value="NZ_CP046956.1"/>
</dbReference>
<evidence type="ECO:0000313" key="2">
    <source>
        <dbReference type="EMBL" id="QTM98717.1"/>
    </source>
</evidence>
<evidence type="ECO:0000313" key="3">
    <source>
        <dbReference type="Proteomes" id="UP000665043"/>
    </source>
</evidence>
<accession>A0ABX7VPA1</accession>